<dbReference type="InterPro" id="IPR013783">
    <property type="entry name" value="Ig-like_fold"/>
</dbReference>
<comment type="catalytic activity">
    <reaction evidence="1">
        <text>ATP + protein L-histidine = ADP + protein N-phospho-L-histidine.</text>
        <dbReference type="EC" id="2.7.13.3"/>
    </reaction>
</comment>
<dbReference type="EMBL" id="PYGF01000009">
    <property type="protein sequence ID" value="PSL02542.1"/>
    <property type="molecule type" value="Genomic_DNA"/>
</dbReference>
<dbReference type="SUPFAM" id="SSF55785">
    <property type="entry name" value="PYP-like sensor domain (PAS domain)"/>
    <property type="match status" value="1"/>
</dbReference>
<dbReference type="Gene3D" id="3.30.565.10">
    <property type="entry name" value="Histidine kinase-like ATPase, C-terminal domain"/>
    <property type="match status" value="1"/>
</dbReference>
<dbReference type="SMART" id="SM00387">
    <property type="entry name" value="HATPase_c"/>
    <property type="match status" value="1"/>
</dbReference>
<feature type="transmembrane region" description="Helical" evidence="4">
    <location>
        <begin position="731"/>
        <end position="752"/>
    </location>
</feature>
<comment type="caution">
    <text evidence="8">The sequence shown here is derived from an EMBL/GenBank/DDBJ whole genome shotgun (WGS) entry which is preliminary data.</text>
</comment>
<dbReference type="CDD" id="cd00082">
    <property type="entry name" value="HisKA"/>
    <property type="match status" value="1"/>
</dbReference>
<dbReference type="PROSITE" id="PS50112">
    <property type="entry name" value="PAS"/>
    <property type="match status" value="1"/>
</dbReference>
<dbReference type="InterPro" id="IPR036097">
    <property type="entry name" value="HisK_dim/P_sf"/>
</dbReference>
<dbReference type="PROSITE" id="PS51257">
    <property type="entry name" value="PROKAR_LIPOPROTEIN"/>
    <property type="match status" value="1"/>
</dbReference>
<dbReference type="Gene3D" id="2.130.10.10">
    <property type="entry name" value="YVTN repeat-like/Quinoprotein amine dehydrogenase"/>
    <property type="match status" value="3"/>
</dbReference>
<proteinExistence type="predicted"/>
<dbReference type="NCBIfam" id="TIGR00229">
    <property type="entry name" value="sensory_box"/>
    <property type="match status" value="1"/>
</dbReference>
<evidence type="ECO:0000313" key="8">
    <source>
        <dbReference type="EMBL" id="PSL02542.1"/>
    </source>
</evidence>
<dbReference type="InterPro" id="IPR036890">
    <property type="entry name" value="HATPase_C_sf"/>
</dbReference>
<evidence type="ECO:0000256" key="3">
    <source>
        <dbReference type="ARBA" id="ARBA00022553"/>
    </source>
</evidence>
<dbReference type="Pfam" id="PF07495">
    <property type="entry name" value="Y_Y_Y"/>
    <property type="match status" value="1"/>
</dbReference>
<dbReference type="Pfam" id="PF00512">
    <property type="entry name" value="HisKA"/>
    <property type="match status" value="1"/>
</dbReference>
<feature type="domain" description="PAS" evidence="7">
    <location>
        <begin position="779"/>
        <end position="821"/>
    </location>
</feature>
<organism evidence="8 9">
    <name type="scientific">Cecembia rubra</name>
    <dbReference type="NCBI Taxonomy" id="1485585"/>
    <lineage>
        <taxon>Bacteria</taxon>
        <taxon>Pseudomonadati</taxon>
        <taxon>Bacteroidota</taxon>
        <taxon>Cytophagia</taxon>
        <taxon>Cytophagales</taxon>
        <taxon>Cyclobacteriaceae</taxon>
        <taxon>Cecembia</taxon>
    </lineage>
</organism>
<dbReference type="GO" id="GO:0000155">
    <property type="term" value="F:phosphorelay sensor kinase activity"/>
    <property type="evidence" value="ECO:0007669"/>
    <property type="project" value="InterPro"/>
</dbReference>
<protein>
    <recommendedName>
        <fullName evidence="2">histidine kinase</fullName>
        <ecNumber evidence="2">2.7.13.3</ecNumber>
    </recommendedName>
</protein>
<dbReference type="SUPFAM" id="SSF47384">
    <property type="entry name" value="Homodimeric domain of signal transducing histidine kinase"/>
    <property type="match status" value="1"/>
</dbReference>
<dbReference type="InterPro" id="IPR035965">
    <property type="entry name" value="PAS-like_dom_sf"/>
</dbReference>
<feature type="domain" description="Histidine kinase" evidence="6">
    <location>
        <begin position="924"/>
        <end position="1140"/>
    </location>
</feature>
<keyword evidence="4" id="KW-1133">Transmembrane helix</keyword>
<evidence type="ECO:0000259" key="7">
    <source>
        <dbReference type="PROSITE" id="PS50112"/>
    </source>
</evidence>
<evidence type="ECO:0000259" key="6">
    <source>
        <dbReference type="PROSITE" id="PS50109"/>
    </source>
</evidence>
<dbReference type="RefSeq" id="WP_106568101.1">
    <property type="nucleotide sequence ID" value="NZ_PYGF01000009.1"/>
</dbReference>
<dbReference type="SUPFAM" id="SSF55874">
    <property type="entry name" value="ATPase domain of HSP90 chaperone/DNA topoisomerase II/histidine kinase"/>
    <property type="match status" value="1"/>
</dbReference>
<evidence type="ECO:0000256" key="5">
    <source>
        <dbReference type="SAM" id="SignalP"/>
    </source>
</evidence>
<dbReference type="PROSITE" id="PS50109">
    <property type="entry name" value="HIS_KIN"/>
    <property type="match status" value="1"/>
</dbReference>
<dbReference type="PANTHER" id="PTHR43547:SF2">
    <property type="entry name" value="HYBRID SIGNAL TRANSDUCTION HISTIDINE KINASE C"/>
    <property type="match status" value="1"/>
</dbReference>
<dbReference type="InterPro" id="IPR004358">
    <property type="entry name" value="Sig_transdc_His_kin-like_C"/>
</dbReference>
<dbReference type="Proteomes" id="UP000240708">
    <property type="component" value="Unassembled WGS sequence"/>
</dbReference>
<keyword evidence="5" id="KW-0732">Signal</keyword>
<evidence type="ECO:0000256" key="1">
    <source>
        <dbReference type="ARBA" id="ARBA00000085"/>
    </source>
</evidence>
<dbReference type="Gene3D" id="1.10.287.130">
    <property type="match status" value="1"/>
</dbReference>
<evidence type="ECO:0000256" key="4">
    <source>
        <dbReference type="SAM" id="Phobius"/>
    </source>
</evidence>
<sequence>MRVVIWCVFAFFFSCEALAQDFPINGQIRGVELPSDVVYDILQDSEGKIWFNTALGLYYSDGFYTYPVPDTIQSQLSKRMGMLKGKDGAIWIYNKIGKPGVFKYDKGDWKKLLLPISLENRSFNQLNFDLNYHKNEEAYFFITNDSIYVSKGKDWRKTRWDITEKGGFRSVYSQRDSTILLFEKGALKFDGVTFRDFYWQGLELPGQILRVVKDETRGRYYFLGEGFLATGSRLGWVDGLIHKDFIKSIYITEHHSGITHNGNDVFYHYNSRLFKYNIEENQVIELRVSDELRTHQINCHLKDREGILWIGSHRGVVNINSLRFQNYGSNLFLDDEITALSILENGFLLGFNNGLQIWENGEVSTLYKFDEFKGMPEVRITNFSKDKNGKIWFTANSLGLGRFDPRSNTYSLFKNPYEKFVNSVHVVGDSLFIISNRKIYLSSINQQASKHFENDITSEMLQNFGQAQFFLRKVGKLSNGKLVFMQGGNAIPEVDKLVEFGSAMAVIGYDFLETEDKIYFGTETGLKVLVNGKLEPYEWEGQKIQRPVYAILKDQAGRIWAGTDRGVYIIDKFGLRNFNEKSGLAGSEINRGALVEDAEGSIFIGTSKGLSKFNPKEDFQIFSQPLLRIGEVKLLDFPSTKVDYKKIPFSNNSVKISFKAVTFLQEGQLTLKYKLEGLHDTWIEINNPRDNELIFNNLPPGNYQFFLMASNDGFNFTSPVSSVNFKILRPIYLQTWFLIVLSLALLGIGYLIRSLFAQSKKAGALKMEIDEKTKEVIQSEDQFRMVWENSKDGLMLCSDDGKVIEANQSLADLAGINLQEFRNGFIWELFDNQKFYEDQRKSLEEYYRENPVSQINLEIELPFKGGKKFVDYYSSVLKTQVDGQNVYFSVFRDITERKIYEEGLKSAKEKAEQASRIKSSFLSNMSHEIRTPLNGILGTAENIILNRQKDQELISQLEIIQESGERLLKTINSILDLSKIESNKLELKTETVNLIDYMSKILLPLKSLAIKKGILISAKYLTQHLVVEIDPRYFEMIVNNIVGNAIKYSDRGLISVYLSRVGDKIEFEVHDQGIGMSEDFLKRIFEPFEQESEGYGRVYEGTGLGLAITKNLVQMMKGEIYIESKKEVGTKVRIILPVHQK</sequence>
<keyword evidence="4" id="KW-0812">Transmembrane</keyword>
<dbReference type="Pfam" id="PF13426">
    <property type="entry name" value="PAS_9"/>
    <property type="match status" value="1"/>
</dbReference>
<reference evidence="8 9" key="1">
    <citation type="submission" date="2018-03" db="EMBL/GenBank/DDBJ databases">
        <title>Genomic Encyclopedia of Archaeal and Bacterial Type Strains, Phase II (KMG-II): from individual species to whole genera.</title>
        <authorList>
            <person name="Goeker M."/>
        </authorList>
    </citation>
    <scope>NUCLEOTIDE SEQUENCE [LARGE SCALE GENOMIC DNA]</scope>
    <source>
        <strain evidence="8 9">DSM 28057</strain>
    </source>
</reference>
<dbReference type="InterPro" id="IPR003661">
    <property type="entry name" value="HisK_dim/P_dom"/>
</dbReference>
<dbReference type="Pfam" id="PF07494">
    <property type="entry name" value="Reg_prop"/>
    <property type="match status" value="2"/>
</dbReference>
<dbReference type="EC" id="2.7.13.3" evidence="2"/>
<dbReference type="SUPFAM" id="SSF63829">
    <property type="entry name" value="Calcium-dependent phosphotriesterase"/>
    <property type="match status" value="1"/>
</dbReference>
<dbReference type="PANTHER" id="PTHR43547">
    <property type="entry name" value="TWO-COMPONENT HISTIDINE KINASE"/>
    <property type="match status" value="1"/>
</dbReference>
<dbReference type="Gene3D" id="2.60.40.10">
    <property type="entry name" value="Immunoglobulins"/>
    <property type="match status" value="1"/>
</dbReference>
<dbReference type="InterPro" id="IPR000014">
    <property type="entry name" value="PAS"/>
</dbReference>
<name>A0A2P8DZ95_9BACT</name>
<dbReference type="InterPro" id="IPR015943">
    <property type="entry name" value="WD40/YVTN_repeat-like_dom_sf"/>
</dbReference>
<gene>
    <name evidence="8" type="ORF">CLV48_1094</name>
</gene>
<dbReference type="AlphaFoldDB" id="A0A2P8DZ95"/>
<dbReference type="CDD" id="cd00130">
    <property type="entry name" value="PAS"/>
    <property type="match status" value="1"/>
</dbReference>
<dbReference type="InterPro" id="IPR003594">
    <property type="entry name" value="HATPase_dom"/>
</dbReference>
<evidence type="ECO:0000313" key="9">
    <source>
        <dbReference type="Proteomes" id="UP000240708"/>
    </source>
</evidence>
<feature type="chain" id="PRO_5015169176" description="histidine kinase" evidence="5">
    <location>
        <begin position="20"/>
        <end position="1141"/>
    </location>
</feature>
<dbReference type="PRINTS" id="PR00344">
    <property type="entry name" value="BCTRLSENSOR"/>
</dbReference>
<feature type="signal peptide" evidence="5">
    <location>
        <begin position="1"/>
        <end position="19"/>
    </location>
</feature>
<keyword evidence="9" id="KW-1185">Reference proteome</keyword>
<dbReference type="InterPro" id="IPR011110">
    <property type="entry name" value="Reg_prop"/>
</dbReference>
<dbReference type="Pfam" id="PF02518">
    <property type="entry name" value="HATPase_c"/>
    <property type="match status" value="1"/>
</dbReference>
<accession>A0A2P8DZ95</accession>
<keyword evidence="4" id="KW-0472">Membrane</keyword>
<dbReference type="InterPro" id="IPR005467">
    <property type="entry name" value="His_kinase_dom"/>
</dbReference>
<dbReference type="SMART" id="SM00091">
    <property type="entry name" value="PAS"/>
    <property type="match status" value="1"/>
</dbReference>
<dbReference type="OrthoDB" id="9806995at2"/>
<dbReference type="SMART" id="SM00388">
    <property type="entry name" value="HisKA"/>
    <property type="match status" value="1"/>
</dbReference>
<dbReference type="Gene3D" id="3.30.450.20">
    <property type="entry name" value="PAS domain"/>
    <property type="match status" value="1"/>
</dbReference>
<keyword evidence="3" id="KW-0597">Phosphoprotein</keyword>
<evidence type="ECO:0000256" key="2">
    <source>
        <dbReference type="ARBA" id="ARBA00012438"/>
    </source>
</evidence>
<dbReference type="InterPro" id="IPR011123">
    <property type="entry name" value="Y_Y_Y"/>
</dbReference>